<reference evidence="1" key="2">
    <citation type="submission" date="2024-01" db="EMBL/GenBank/DDBJ databases">
        <authorList>
            <person name="Zhang X.-A."/>
            <person name="Zhang J.-T."/>
            <person name="Hu Z.-Y."/>
            <person name="Liu W."/>
        </authorList>
    </citation>
    <scope>NUCLEOTIDE SEQUENCE</scope>
    <source>
        <strain evidence="1">Picobirna_1</strain>
    </source>
</reference>
<dbReference type="GO" id="GO:0003968">
    <property type="term" value="F:RNA-directed RNA polymerase activity"/>
    <property type="evidence" value="ECO:0007669"/>
    <property type="project" value="UniProtKB-KW"/>
</dbReference>
<keyword evidence="1" id="KW-0548">Nucleotidyltransferase</keyword>
<sequence length="15" mass="1641">MLIGEPKGNRVLTGR</sequence>
<proteinExistence type="predicted"/>
<name>A0AB38ZK34_9VIRU</name>
<organism evidence="1">
    <name type="scientific">Shrew picobirnavirus 2</name>
    <dbReference type="NCBI Taxonomy" id="3139561"/>
    <lineage>
        <taxon>Viruses</taxon>
        <taxon>Riboviria</taxon>
        <taxon>Orthornavirae</taxon>
        <taxon>Birnaviridae</taxon>
    </lineage>
</organism>
<accession>A0AB38ZK34</accession>
<evidence type="ECO:0000313" key="1">
    <source>
        <dbReference type="EMBL" id="WZI33366.1"/>
    </source>
</evidence>
<protein>
    <submittedName>
        <fullName evidence="1">RNA-dependent RNA polymerase</fullName>
    </submittedName>
</protein>
<dbReference type="EMBL" id="PP272647">
    <property type="protein sequence ID" value="WZI33366.1"/>
    <property type="molecule type" value="Genomic_RNA"/>
</dbReference>
<reference evidence="1" key="1">
    <citation type="journal article" date="2024" name="NPJ Biofilms Microbiomes">
        <title>Decoding the RNA viromes in shrew lungs along the eastern coast of China.</title>
        <authorList>
            <person name="Zhang J.T."/>
            <person name="Hu Z.Y."/>
            <person name="Tang F."/>
            <person name="Liu Y.T."/>
            <person name="Tan W.L."/>
            <person name="Ma X.F."/>
            <person name="Zhang Y.F."/>
            <person name="Si G.Q."/>
            <person name="Zhang L."/>
            <person name="Zhang M.Q."/>
            <person name="Peng C."/>
            <person name="Fu B.K."/>
            <person name="Fang L.Q."/>
            <person name="Zhang X.A."/>
            <person name="Liu W."/>
        </authorList>
    </citation>
    <scope>NUCLEOTIDE SEQUENCE</scope>
    <source>
        <strain evidence="1">Picobirna_1</strain>
    </source>
</reference>
<keyword evidence="1" id="KW-0696">RNA-directed RNA polymerase</keyword>
<keyword evidence="1" id="KW-0808">Transferase</keyword>